<evidence type="ECO:0000313" key="1">
    <source>
        <dbReference type="EMBL" id="SEO83277.1"/>
    </source>
</evidence>
<organism evidence="1 2">
    <name type="scientific">Actinacidiphila rubida</name>
    <dbReference type="NCBI Taxonomy" id="310780"/>
    <lineage>
        <taxon>Bacteria</taxon>
        <taxon>Bacillati</taxon>
        <taxon>Actinomycetota</taxon>
        <taxon>Actinomycetes</taxon>
        <taxon>Kitasatosporales</taxon>
        <taxon>Streptomycetaceae</taxon>
        <taxon>Actinacidiphila</taxon>
    </lineage>
</organism>
<dbReference type="EMBL" id="FODD01000046">
    <property type="protein sequence ID" value="SEO83277.1"/>
    <property type="molecule type" value="Genomic_DNA"/>
</dbReference>
<evidence type="ECO:0000313" key="2">
    <source>
        <dbReference type="Proteomes" id="UP000181951"/>
    </source>
</evidence>
<proteinExistence type="predicted"/>
<name>A0A1H8SXD9_9ACTN</name>
<dbReference type="STRING" id="310780.SAMN05216267_104635"/>
<protein>
    <submittedName>
        <fullName evidence="1">Uncharacterized protein</fullName>
    </submittedName>
</protein>
<dbReference type="OrthoDB" id="10018039at2"/>
<gene>
    <name evidence="1" type="ORF">SAMN05216267_104635</name>
</gene>
<reference evidence="1 2" key="1">
    <citation type="submission" date="2016-10" db="EMBL/GenBank/DDBJ databases">
        <authorList>
            <person name="de Groot N.N."/>
        </authorList>
    </citation>
    <scope>NUCLEOTIDE SEQUENCE [LARGE SCALE GENOMIC DNA]</scope>
    <source>
        <strain evidence="1 2">CGMCC 4.2026</strain>
    </source>
</reference>
<accession>A0A1H8SXD9</accession>
<dbReference type="AlphaFoldDB" id="A0A1H8SXD9"/>
<dbReference type="Proteomes" id="UP000181951">
    <property type="component" value="Unassembled WGS sequence"/>
</dbReference>
<sequence>MICLTCRIAADAQAPADQHCDTVPGPGAACDCQHRTDRYRKLDGRAVVAQFYRWLDELTRPRLPGPDAICPCGGVQFAGRPIHNADCPWKNDPAPLRAVAAQALGEQPDAQPFNIRSWPAPKVTPCPCGGAVIDGEPIHAPDCPVHPVRLHVIEAAATAALPAELRAGGIHFAFEPTTED</sequence>
<dbReference type="RefSeq" id="WP_069462395.1">
    <property type="nucleotide sequence ID" value="NZ_FODD01000046.1"/>
</dbReference>
<keyword evidence="2" id="KW-1185">Reference proteome</keyword>